<accession>A0ACC2TRX3</accession>
<organism evidence="1 2">
    <name type="scientific">Entomophthora muscae</name>
    <dbReference type="NCBI Taxonomy" id="34485"/>
    <lineage>
        <taxon>Eukaryota</taxon>
        <taxon>Fungi</taxon>
        <taxon>Fungi incertae sedis</taxon>
        <taxon>Zoopagomycota</taxon>
        <taxon>Entomophthoromycotina</taxon>
        <taxon>Entomophthoromycetes</taxon>
        <taxon>Entomophthorales</taxon>
        <taxon>Entomophthoraceae</taxon>
        <taxon>Entomophthora</taxon>
    </lineage>
</organism>
<comment type="caution">
    <text evidence="1">The sequence shown here is derived from an EMBL/GenBank/DDBJ whole genome shotgun (WGS) entry which is preliminary data.</text>
</comment>
<keyword evidence="2" id="KW-1185">Reference proteome</keyword>
<proteinExistence type="predicted"/>
<evidence type="ECO:0000313" key="1">
    <source>
        <dbReference type="EMBL" id="KAJ9077499.1"/>
    </source>
</evidence>
<gene>
    <name evidence="1" type="ORF">DSO57_1016101</name>
</gene>
<sequence>MQLSYISFLAFSLHTVHADMINLEDFKKISKRTMERYLGQVKATKTKCNNDLTINSKGTKECYAIKAGNQPPKQGTFNDNLPAPKKTTKLDFVLHLSTTKKLTGDQLKEKNPDFVLFTSEIDPQCKVIEFAHQRLGPAISNGATFTVHEIKGEKSTNTQKTKSSFKYETPKFVSLVVSPDAKAEYAASTEEVTQSNVGKTFECQRDSPCTPYTISYALSCKYTNHRKMLFQEGEVIGDYSVTQPLKGDHFIPNPYNNEFVSQVTGCVTLPESK</sequence>
<evidence type="ECO:0000313" key="2">
    <source>
        <dbReference type="Proteomes" id="UP001165960"/>
    </source>
</evidence>
<dbReference type="Proteomes" id="UP001165960">
    <property type="component" value="Unassembled WGS sequence"/>
</dbReference>
<protein>
    <submittedName>
        <fullName evidence="1">Uncharacterized protein</fullName>
    </submittedName>
</protein>
<reference evidence="1" key="1">
    <citation type="submission" date="2022-04" db="EMBL/GenBank/DDBJ databases">
        <title>Genome of the entomopathogenic fungus Entomophthora muscae.</title>
        <authorList>
            <person name="Elya C."/>
            <person name="Lovett B.R."/>
            <person name="Lee E."/>
            <person name="Macias A.M."/>
            <person name="Hajek A.E."/>
            <person name="De Bivort B.L."/>
            <person name="Kasson M.T."/>
            <person name="De Fine Licht H.H."/>
            <person name="Stajich J.E."/>
        </authorList>
    </citation>
    <scope>NUCLEOTIDE SEQUENCE</scope>
    <source>
        <strain evidence="1">Berkeley</strain>
    </source>
</reference>
<name>A0ACC2TRX3_9FUNG</name>
<dbReference type="EMBL" id="QTSX02002194">
    <property type="protein sequence ID" value="KAJ9077499.1"/>
    <property type="molecule type" value="Genomic_DNA"/>
</dbReference>